<dbReference type="InterPro" id="IPR049492">
    <property type="entry name" value="BD-FAE-like_dom"/>
</dbReference>
<evidence type="ECO:0000256" key="2">
    <source>
        <dbReference type="SAM" id="Phobius"/>
    </source>
</evidence>
<feature type="transmembrane region" description="Helical" evidence="2">
    <location>
        <begin position="23"/>
        <end position="42"/>
    </location>
</feature>
<dbReference type="Proteomes" id="UP000471381">
    <property type="component" value="Unassembled WGS sequence"/>
</dbReference>
<dbReference type="PANTHER" id="PTHR48081:SF33">
    <property type="entry name" value="KYNURENINE FORMAMIDASE"/>
    <property type="match status" value="1"/>
</dbReference>
<feature type="domain" description="BD-FAE-like" evidence="3">
    <location>
        <begin position="102"/>
        <end position="281"/>
    </location>
</feature>
<reference evidence="4 5" key="1">
    <citation type="submission" date="2020-01" db="EMBL/GenBank/DDBJ databases">
        <title>Genomes of bacteria type strains.</title>
        <authorList>
            <person name="Chen J."/>
            <person name="Zhu S."/>
            <person name="Yang J."/>
        </authorList>
    </citation>
    <scope>NUCLEOTIDE SEQUENCE [LARGE SCALE GENOMIC DNA]</scope>
    <source>
        <strain evidence="4 5">LMG 24078</strain>
    </source>
</reference>
<evidence type="ECO:0000259" key="3">
    <source>
        <dbReference type="Pfam" id="PF20434"/>
    </source>
</evidence>
<keyword evidence="2" id="KW-1133">Transmembrane helix</keyword>
<accession>A0A6N9THH9</accession>
<gene>
    <name evidence="4" type="ORF">GTQ48_13825</name>
</gene>
<dbReference type="Gene3D" id="3.40.50.1820">
    <property type="entry name" value="alpha/beta hydrolase"/>
    <property type="match status" value="1"/>
</dbReference>
<evidence type="ECO:0000313" key="5">
    <source>
        <dbReference type="Proteomes" id="UP000471381"/>
    </source>
</evidence>
<dbReference type="RefSeq" id="WP_163107199.1">
    <property type="nucleotide sequence ID" value="NZ_JAAAWO010000011.1"/>
</dbReference>
<protein>
    <submittedName>
        <fullName evidence="4">Alpha/beta fold hydrolase</fullName>
    </submittedName>
</protein>
<evidence type="ECO:0000256" key="1">
    <source>
        <dbReference type="ARBA" id="ARBA00022801"/>
    </source>
</evidence>
<dbReference type="PANTHER" id="PTHR48081">
    <property type="entry name" value="AB HYDROLASE SUPERFAMILY PROTEIN C4A8.06C"/>
    <property type="match status" value="1"/>
</dbReference>
<dbReference type="InterPro" id="IPR029058">
    <property type="entry name" value="AB_hydrolase_fold"/>
</dbReference>
<dbReference type="Pfam" id="PF20434">
    <property type="entry name" value="BD-FAE"/>
    <property type="match status" value="1"/>
</dbReference>
<organism evidence="4 5">
    <name type="scientific">Alteromonas genovensis</name>
    <dbReference type="NCBI Taxonomy" id="471225"/>
    <lineage>
        <taxon>Bacteria</taxon>
        <taxon>Pseudomonadati</taxon>
        <taxon>Pseudomonadota</taxon>
        <taxon>Gammaproteobacteria</taxon>
        <taxon>Alteromonadales</taxon>
        <taxon>Alteromonadaceae</taxon>
        <taxon>Alteromonas/Salinimonas group</taxon>
        <taxon>Alteromonas</taxon>
    </lineage>
</organism>
<keyword evidence="1 4" id="KW-0378">Hydrolase</keyword>
<keyword evidence="5" id="KW-1185">Reference proteome</keyword>
<evidence type="ECO:0000313" key="4">
    <source>
        <dbReference type="EMBL" id="NDW16591.1"/>
    </source>
</evidence>
<dbReference type="AlphaFoldDB" id="A0A6N9THH9"/>
<dbReference type="SUPFAM" id="SSF53474">
    <property type="entry name" value="alpha/beta-Hydrolases"/>
    <property type="match status" value="1"/>
</dbReference>
<dbReference type="EMBL" id="JAAAWO010000011">
    <property type="protein sequence ID" value="NDW16591.1"/>
    <property type="molecule type" value="Genomic_DNA"/>
</dbReference>
<dbReference type="InterPro" id="IPR050300">
    <property type="entry name" value="GDXG_lipolytic_enzyme"/>
</dbReference>
<sequence length="316" mass="33822">MNCAATDWHEKALPALIRLPNKLLLLVVTILILAGCSSLTAVDEKHNDTKTPESLTSFDQVPYSSLLLLPKSVPTRIMSYGSDALQTVSVYEAQRDSDGVSASHSAIIFIHGGCWLNAYDASHGAGFYSALANTGIDTYAVEYRRTGDEGGGWPGSFNDIQDAINTITRSLSQTNEEKNVYIVGHSAGGHLALLAAASELNIPKSVNIKAVIGLAAITNVTEYAKGTNSCQTATPDFMGGKPEVRVEAYKQATPHLERIGYPVVLMQGDADAIVPALHSESEHAKTISIVNGGHFDWLHPKSDSYKALLKVVTAND</sequence>
<proteinExistence type="predicted"/>
<keyword evidence="2" id="KW-0812">Transmembrane</keyword>
<keyword evidence="2" id="KW-0472">Membrane</keyword>
<name>A0A6N9THH9_9ALTE</name>
<comment type="caution">
    <text evidence="4">The sequence shown here is derived from an EMBL/GenBank/DDBJ whole genome shotgun (WGS) entry which is preliminary data.</text>
</comment>
<dbReference type="GO" id="GO:0016787">
    <property type="term" value="F:hydrolase activity"/>
    <property type="evidence" value="ECO:0007669"/>
    <property type="project" value="UniProtKB-KW"/>
</dbReference>